<proteinExistence type="predicted"/>
<organism evidence="5 6">
    <name type="scientific">Nocardioides scoriae</name>
    <dbReference type="NCBI Taxonomy" id="642780"/>
    <lineage>
        <taxon>Bacteria</taxon>
        <taxon>Bacillati</taxon>
        <taxon>Actinomycetota</taxon>
        <taxon>Actinomycetes</taxon>
        <taxon>Propionibacteriales</taxon>
        <taxon>Nocardioidaceae</taxon>
        <taxon>Nocardioides</taxon>
    </lineage>
</organism>
<dbReference type="AlphaFoldDB" id="A0A1H1R018"/>
<evidence type="ECO:0000256" key="1">
    <source>
        <dbReference type="ARBA" id="ARBA00022676"/>
    </source>
</evidence>
<feature type="region of interest" description="Disordered" evidence="3">
    <location>
        <begin position="59"/>
        <end position="78"/>
    </location>
</feature>
<dbReference type="STRING" id="642780.SAMN04488570_1551"/>
<evidence type="ECO:0000313" key="6">
    <source>
        <dbReference type="Proteomes" id="UP000198859"/>
    </source>
</evidence>
<keyword evidence="1" id="KW-0328">Glycosyltransferase</keyword>
<dbReference type="Proteomes" id="UP000198859">
    <property type="component" value="Chromosome I"/>
</dbReference>
<name>A0A1H1R018_9ACTN</name>
<dbReference type="GO" id="GO:0016757">
    <property type="term" value="F:glycosyltransferase activity"/>
    <property type="evidence" value="ECO:0007669"/>
    <property type="project" value="UniProtKB-KW"/>
</dbReference>
<gene>
    <name evidence="5" type="ORF">SAMN04488570_1551</name>
</gene>
<dbReference type="InterPro" id="IPR028098">
    <property type="entry name" value="Glyco_trans_4-like_N"/>
</dbReference>
<reference evidence="6" key="1">
    <citation type="submission" date="2016-10" db="EMBL/GenBank/DDBJ databases">
        <authorList>
            <person name="Varghese N."/>
            <person name="Submissions S."/>
        </authorList>
    </citation>
    <scope>NUCLEOTIDE SEQUENCE [LARGE SCALE GENOMIC DNA]</scope>
    <source>
        <strain evidence="6">DSM 22127</strain>
    </source>
</reference>
<dbReference type="Pfam" id="PF13439">
    <property type="entry name" value="Glyco_transf_4"/>
    <property type="match status" value="1"/>
</dbReference>
<keyword evidence="6" id="KW-1185">Reference proteome</keyword>
<dbReference type="Gene3D" id="3.40.50.2000">
    <property type="entry name" value="Glycogen Phosphorylase B"/>
    <property type="match status" value="1"/>
</dbReference>
<accession>A0A1H1R018</accession>
<evidence type="ECO:0000259" key="4">
    <source>
        <dbReference type="Pfam" id="PF13439"/>
    </source>
</evidence>
<sequence>MVGYSASMPTALPAPPATAVIPAQQVGAPTRPEPSTIVVASVPAAHVYVRHLAPESRPDGVVRLADPDPDDPTRSTQQRWWPPVMLSPEWVEQAEFDVLHVQFGFDAWEPERLEAVCDAVHRTGRALVHTVHDLRNPHHTERSLHDAQLAVLLRRADASITLTEGAADEVERRYGRRPLVVPHPHVVELDELERRAAAPQHDDGRFRVGLHLKSLRASLDPAAVLPTLVEAVAALPDAVLRVDGHRDVLEAGGPRHDAALAQQLATYAGEGALELHVHDYFTDAELWDYLADLDLSVLPYRFGTHSGWLEACRDLGTAVAAPTCGHYADQGPVHSFRMDEDRFDADTLRAAVHAAHAAGPVAPLPVAVRRSQRAEVAAAHRRIYEQALEACPGRRGAR</sequence>
<dbReference type="EMBL" id="LT629757">
    <property type="protein sequence ID" value="SDS29023.1"/>
    <property type="molecule type" value="Genomic_DNA"/>
</dbReference>
<evidence type="ECO:0000313" key="5">
    <source>
        <dbReference type="EMBL" id="SDS29023.1"/>
    </source>
</evidence>
<evidence type="ECO:0000256" key="3">
    <source>
        <dbReference type="SAM" id="MobiDB-lite"/>
    </source>
</evidence>
<keyword evidence="2 5" id="KW-0808">Transferase</keyword>
<evidence type="ECO:0000256" key="2">
    <source>
        <dbReference type="ARBA" id="ARBA00022679"/>
    </source>
</evidence>
<protein>
    <submittedName>
        <fullName evidence="5">Glycosyltransferase involved in cell wall bisynthesis</fullName>
    </submittedName>
</protein>
<dbReference type="SUPFAM" id="SSF53756">
    <property type="entry name" value="UDP-Glycosyltransferase/glycogen phosphorylase"/>
    <property type="match status" value="1"/>
</dbReference>
<feature type="domain" description="Glycosyltransferase subfamily 4-like N-terminal" evidence="4">
    <location>
        <begin position="47"/>
        <end position="182"/>
    </location>
</feature>